<organism evidence="2 3">
    <name type="scientific">Eleutherodactylus coqui</name>
    <name type="common">Puerto Rican coqui</name>
    <dbReference type="NCBI Taxonomy" id="57060"/>
    <lineage>
        <taxon>Eukaryota</taxon>
        <taxon>Metazoa</taxon>
        <taxon>Chordata</taxon>
        <taxon>Craniata</taxon>
        <taxon>Vertebrata</taxon>
        <taxon>Euteleostomi</taxon>
        <taxon>Amphibia</taxon>
        <taxon>Batrachia</taxon>
        <taxon>Anura</taxon>
        <taxon>Neobatrachia</taxon>
        <taxon>Hyloidea</taxon>
        <taxon>Eleutherodactylidae</taxon>
        <taxon>Eleutherodactylinae</taxon>
        <taxon>Eleutherodactylus</taxon>
        <taxon>Eleutherodactylus</taxon>
    </lineage>
</organism>
<feature type="domain" description="Ig-like" evidence="1">
    <location>
        <begin position="327"/>
        <end position="393"/>
    </location>
</feature>
<dbReference type="InterPro" id="IPR003599">
    <property type="entry name" value="Ig_sub"/>
</dbReference>
<dbReference type="Gene3D" id="2.60.40.10">
    <property type="entry name" value="Immunoglobulins"/>
    <property type="match status" value="4"/>
</dbReference>
<dbReference type="EMBL" id="WNTK01004819">
    <property type="protein sequence ID" value="KAG9464234.1"/>
    <property type="molecule type" value="Genomic_DNA"/>
</dbReference>
<comment type="caution">
    <text evidence="2">The sequence shown here is derived from an EMBL/GenBank/DDBJ whole genome shotgun (WGS) entry which is preliminary data.</text>
</comment>
<keyword evidence="3" id="KW-1185">Reference proteome</keyword>
<dbReference type="PANTHER" id="PTHR46484:SF1">
    <property type="entry name" value="SCHWANN CELL MYELIN PROTEIN-RELATED"/>
    <property type="match status" value="1"/>
</dbReference>
<dbReference type="SMART" id="SM00408">
    <property type="entry name" value="IGc2"/>
    <property type="match status" value="2"/>
</dbReference>
<dbReference type="Pfam" id="PF07686">
    <property type="entry name" value="V-set"/>
    <property type="match status" value="1"/>
</dbReference>
<dbReference type="InterPro" id="IPR036179">
    <property type="entry name" value="Ig-like_dom_sf"/>
</dbReference>
<feature type="domain" description="Ig-like" evidence="1">
    <location>
        <begin position="143"/>
        <end position="222"/>
    </location>
</feature>
<dbReference type="SMART" id="SM00409">
    <property type="entry name" value="IG"/>
    <property type="match status" value="3"/>
</dbReference>
<dbReference type="InterPro" id="IPR007110">
    <property type="entry name" value="Ig-like_dom"/>
</dbReference>
<dbReference type="SUPFAM" id="SSF48726">
    <property type="entry name" value="Immunoglobulin"/>
    <property type="match status" value="3"/>
</dbReference>
<dbReference type="AlphaFoldDB" id="A0A8J6B6V7"/>
<dbReference type="PANTHER" id="PTHR46484">
    <property type="entry name" value="SI:CH211-171H4.5-RELATED"/>
    <property type="match status" value="1"/>
</dbReference>
<dbReference type="PROSITE" id="PS50835">
    <property type="entry name" value="IG_LIKE"/>
    <property type="match status" value="3"/>
</dbReference>
<reference evidence="2" key="1">
    <citation type="thesis" date="2020" institute="ProQuest LLC" country="789 East Eisenhower Parkway, Ann Arbor, MI, USA">
        <title>Comparative Genomics and Chromosome Evolution.</title>
        <authorList>
            <person name="Mudd A.B."/>
        </authorList>
    </citation>
    <scope>NUCLEOTIDE SEQUENCE</scope>
    <source>
        <strain evidence="2">HN-11 Male</strain>
        <tissue evidence="2">Kidney and liver</tissue>
    </source>
</reference>
<protein>
    <recommendedName>
        <fullName evidence="1">Ig-like domain-containing protein</fullName>
    </recommendedName>
</protein>
<sequence length="406" mass="45816">MFRSLFPGLYLGSVCQRWTFPKRLTALLGSCVEVPCTYDPGERLGASSPVWYLYHFRNYLEILNTKDASSIEKNYKDRTSLVPGNNSCTLRIDPVTEDDADKYHPGIAEDKETNAYDKQGSGVQLTVTDKVNYDLSVPGVMTEGDATIMSCAVIHTCGSSPPSLRWNKPGTVNNKSVELTYGSWREESVLTYIPSYVDDGTPVQCTAIYLHDQYNISSRKLNIDYAPKNVTVAVIGTYEVKEGDDVTLKCNCTSKTRIVTYEWYKGKGKTKLMDSKQTITVKNMTKDMELYGCAAINHVGRGESDLIEIQVRYAATEVHVIVKNDRESTELTCVFLSSWPDVTHYTWMKNGTIVPNENKKTLILENNEERYGEYLCIAHNKAGNSSSEEILIERQYPIMRFMMVCN</sequence>
<dbReference type="Pfam" id="PF13895">
    <property type="entry name" value="Ig_2"/>
    <property type="match status" value="1"/>
</dbReference>
<accession>A0A8J6B6V7</accession>
<evidence type="ECO:0000259" key="1">
    <source>
        <dbReference type="PROSITE" id="PS50835"/>
    </source>
</evidence>
<dbReference type="InterPro" id="IPR013106">
    <property type="entry name" value="Ig_V-set"/>
</dbReference>
<evidence type="ECO:0000313" key="3">
    <source>
        <dbReference type="Proteomes" id="UP000770717"/>
    </source>
</evidence>
<name>A0A8J6B6V7_ELECQ</name>
<proteinExistence type="predicted"/>
<gene>
    <name evidence="2" type="ORF">GDO78_020274</name>
</gene>
<evidence type="ECO:0000313" key="2">
    <source>
        <dbReference type="EMBL" id="KAG9464234.1"/>
    </source>
</evidence>
<dbReference type="Proteomes" id="UP000770717">
    <property type="component" value="Unassembled WGS sequence"/>
</dbReference>
<dbReference type="OrthoDB" id="10039395at2759"/>
<dbReference type="InterPro" id="IPR003598">
    <property type="entry name" value="Ig_sub2"/>
</dbReference>
<feature type="domain" description="Ig-like" evidence="1">
    <location>
        <begin position="227"/>
        <end position="310"/>
    </location>
</feature>
<dbReference type="InterPro" id="IPR013783">
    <property type="entry name" value="Ig-like_fold"/>
</dbReference>